<gene>
    <name evidence="3" type="ORF">MM415B01388_0004</name>
</gene>
<evidence type="ECO:0000256" key="1">
    <source>
        <dbReference type="SAM" id="MobiDB-lite"/>
    </source>
</evidence>
<dbReference type="EMBL" id="MT141344">
    <property type="protein sequence ID" value="QJA58876.1"/>
    <property type="molecule type" value="Genomic_DNA"/>
</dbReference>
<reference evidence="3" key="1">
    <citation type="submission" date="2020-03" db="EMBL/GenBank/DDBJ databases">
        <title>The deep terrestrial virosphere.</title>
        <authorList>
            <person name="Holmfeldt K."/>
            <person name="Nilsson E."/>
            <person name="Simone D."/>
            <person name="Lopez-Fernandez M."/>
            <person name="Wu X."/>
            <person name="de Brujin I."/>
            <person name="Lundin D."/>
            <person name="Andersson A."/>
            <person name="Bertilsson S."/>
            <person name="Dopson M."/>
        </authorList>
    </citation>
    <scope>NUCLEOTIDE SEQUENCE</scope>
    <source>
        <strain evidence="3">MM415B01388</strain>
    </source>
</reference>
<name>A0A6M3IN08_9ZZZZ</name>
<accession>A0A6M3IN08</accession>
<feature type="region of interest" description="Disordered" evidence="1">
    <location>
        <begin position="21"/>
        <end position="49"/>
    </location>
</feature>
<dbReference type="GO" id="GO:0006281">
    <property type="term" value="P:DNA repair"/>
    <property type="evidence" value="ECO:0007669"/>
    <property type="project" value="InterPro"/>
</dbReference>
<proteinExistence type="predicted"/>
<dbReference type="GO" id="GO:0005524">
    <property type="term" value="F:ATP binding"/>
    <property type="evidence" value="ECO:0007669"/>
    <property type="project" value="InterPro"/>
</dbReference>
<dbReference type="GO" id="GO:0006310">
    <property type="term" value="P:DNA recombination"/>
    <property type="evidence" value="ECO:0007669"/>
    <property type="project" value="InterPro"/>
</dbReference>
<protein>
    <recommendedName>
        <fullName evidence="2">ATP-dependent DNA ligase family profile domain-containing protein</fullName>
    </recommendedName>
</protein>
<sequence length="1803" mass="202459">MVFENDTAVSRAIGRVIPQQFGRGNEADPKVVGQQAGEESGSTGVGVTPITPVEEKRKRFVNVRASDPDYGKTSTAALIASSGAASSYLTAQYGTEPVQVKDPNVWDKFYAQVLERPVYGMMEAVEWYESTIQDPVLGLMAKDEETKRIYEALKDTGSNWWSASGEAYKETSAIPSWAKMLGRVVADPLNLVGWGLLGKVPKIGSVLGIADEAFLGASDLAVKGGKFLVKGVTAPIWWPVKKFSLVPYDITRNMASAKGYIRGLKVTRWAVNLENKSNAAFTFGGDVAIGKTLAALGKIRNFNKAPIHLKTLNEEILKASLPKLKVLEKAAEAGEVHIASAVDSVNSTIVNMAQGGYSRKAIADQVYNLLGDATAKSTRKTADEVVDEVFKSRNKIIKEALDTHITPKHFAKTLSRFLAQKEGEAAVTLQKISIAEHQHMQGVIGAVVSGISFVDSTVLRNGLDRWYTKPMAESALAFMAYGPGNVAEEALRLVLATEGRIAKMNAGAFEHEFGDVFNASEALLFGEFGKQAGTAQLGIPTSVVHGESVMDSARAYVVSDIRESGQLAKLSEDAIQQNVDIALTKLNEELKVPLIDIMGFKAGDAAFLKGINDVVGKLTGKYDLPFFKDLGYERALSFNPLSDPMKAGGLTLVPGGILAPWGRLQFKMSQWAGSLRKYAYVKMFDDELIEEVAKIKGAEVMLQLHTAIDDLAKHPGLVGLKSKEITKLQASWRRVIYSKNNTMSKVVDVANMNNINKSNLLSMLAHFENIGPTGQLEYRILVESGLVGEELASKILTSVMDSEKIAHMWSPNVLGGRMKEMVDMARQLDIKSYNQLKGFLSNINAFAQTGTLLPTEIREHTLKFLERPHSKAQRDIMWRTVDRQLGEYVDTFEDVVKELREILVEKGKPYNIPEIEQAMQHMEDMATSLKNRWKQDIDMRTKHFKSRKDYGSNDEFWGAYYEKRDKIWEGYGSEQGKKAGKLAGAVYNASNKQHGVNTTVRNVVPKLTKRTGRAGLARALGGNADTLARATSDQLVMLKEGTFVSYVDTFLREAYPTIDIEDGVLEAIHKNILRERGKESSTNTIFSKTEDELKTLAGQVKQYEIVGKYTDESVKVMKEEAGLLDAKLTQLRDENPDLWDSFSQARENAATKTNQRMKQEFVNYEDLGTLDAVMKHFFPFWTYEAHRLEWLPRQMIKHPWLTTQTGRLLNSGEGTDYGYQNIGGGMQGMILRNSVFNTLATLAKPDFPEAYSGSAFEFIDAIGRYGAFLGGPLQLGMLAYGAIKTGHSEMGSVVTAAGNTFLDMAEWAGSKQAAEIRERFFPSRFRDFQVDQKLETLFDTRLSDVKAEIKHLEELPNKTEEQDGKLAGYKEQLQTARRAVAGFGVLAAQTGMLRMKDEERIECENARAKMWSEIFKEPESIYWAERRRGEDPFGKRANQLSPMVAALLKDSWPNKYQGRGKELITYEPAATINKLWDKATREKEAARSRFYTVVQGVWKDFMGDEAYTNRTKKEKIQEAYQEYHKTLDNLFGTKEFVDGGLQFAIDKVTGEPMYGEYGWKMENGKYISGIPMTWDETLEYAKYIGSFETLSPPHELQVYMDKYYTLDPYSHTLLDGEPDWDWYNRERDNIENAVKETSDGVWWAEWQSMKGAFLPPAEKLASELKDTLLKPYWEVYDKVLATFSPERQFDIKHATHTINPIERDMLQQTTWYKDFTSEVERTRTYYRKVDPELDYFLWFFGYTDKGVDGLAVPKYYNDVAHNWGKNPPLLSSPEYWNETYGENAEEVRKGWAEEAGFDWLKKP</sequence>
<organism evidence="3">
    <name type="scientific">viral metagenome</name>
    <dbReference type="NCBI Taxonomy" id="1070528"/>
    <lineage>
        <taxon>unclassified sequences</taxon>
        <taxon>metagenomes</taxon>
        <taxon>organismal metagenomes</taxon>
    </lineage>
</organism>
<dbReference type="PROSITE" id="PS50160">
    <property type="entry name" value="DNA_LIGASE_A3"/>
    <property type="match status" value="1"/>
</dbReference>
<evidence type="ECO:0000259" key="2">
    <source>
        <dbReference type="PROSITE" id="PS50160"/>
    </source>
</evidence>
<dbReference type="InterPro" id="IPR012310">
    <property type="entry name" value="DNA_ligase_ATP-dep_cent"/>
</dbReference>
<dbReference type="GO" id="GO:0003910">
    <property type="term" value="F:DNA ligase (ATP) activity"/>
    <property type="evidence" value="ECO:0007669"/>
    <property type="project" value="InterPro"/>
</dbReference>
<feature type="domain" description="ATP-dependent DNA ligase family profile" evidence="2">
    <location>
        <begin position="123"/>
        <end position="219"/>
    </location>
</feature>
<evidence type="ECO:0000313" key="3">
    <source>
        <dbReference type="EMBL" id="QJA58876.1"/>
    </source>
</evidence>